<keyword evidence="2" id="KW-1185">Reference proteome</keyword>
<organism evidence="1 2">
    <name type="scientific">Pisolithus tinctorius Marx 270</name>
    <dbReference type="NCBI Taxonomy" id="870435"/>
    <lineage>
        <taxon>Eukaryota</taxon>
        <taxon>Fungi</taxon>
        <taxon>Dikarya</taxon>
        <taxon>Basidiomycota</taxon>
        <taxon>Agaricomycotina</taxon>
        <taxon>Agaricomycetes</taxon>
        <taxon>Agaricomycetidae</taxon>
        <taxon>Boletales</taxon>
        <taxon>Sclerodermatineae</taxon>
        <taxon>Pisolithaceae</taxon>
        <taxon>Pisolithus</taxon>
    </lineage>
</organism>
<reference evidence="2" key="2">
    <citation type="submission" date="2015-01" db="EMBL/GenBank/DDBJ databases">
        <title>Evolutionary Origins and Diversification of the Mycorrhizal Mutualists.</title>
        <authorList>
            <consortium name="DOE Joint Genome Institute"/>
            <consortium name="Mycorrhizal Genomics Consortium"/>
            <person name="Kohler A."/>
            <person name="Kuo A."/>
            <person name="Nagy L.G."/>
            <person name="Floudas D."/>
            <person name="Copeland A."/>
            <person name="Barry K.W."/>
            <person name="Cichocki N."/>
            <person name="Veneault-Fourrey C."/>
            <person name="LaButti K."/>
            <person name="Lindquist E.A."/>
            <person name="Lipzen A."/>
            <person name="Lundell T."/>
            <person name="Morin E."/>
            <person name="Murat C."/>
            <person name="Riley R."/>
            <person name="Ohm R."/>
            <person name="Sun H."/>
            <person name="Tunlid A."/>
            <person name="Henrissat B."/>
            <person name="Grigoriev I.V."/>
            <person name="Hibbett D.S."/>
            <person name="Martin F."/>
        </authorList>
    </citation>
    <scope>NUCLEOTIDE SEQUENCE [LARGE SCALE GENOMIC DNA]</scope>
    <source>
        <strain evidence="2">Marx 270</strain>
    </source>
</reference>
<name>A0A0C3NSN4_PISTI</name>
<evidence type="ECO:0000313" key="1">
    <source>
        <dbReference type="EMBL" id="KIN98278.1"/>
    </source>
</evidence>
<dbReference type="HOGENOM" id="CLU_2758847_0_0_1"/>
<gene>
    <name evidence="1" type="ORF">M404DRAFT_1005420</name>
</gene>
<dbReference type="Proteomes" id="UP000054217">
    <property type="component" value="Unassembled WGS sequence"/>
</dbReference>
<sequence>MFSPFVSTVTYRFTAFRAAVARRGVGVCSTSSRRSRLPGRAAFGLTGYSQNIKAPLGVGREFPYQWSYWF</sequence>
<dbReference type="InParanoid" id="A0A0C3NSN4"/>
<evidence type="ECO:0000313" key="2">
    <source>
        <dbReference type="Proteomes" id="UP000054217"/>
    </source>
</evidence>
<accession>A0A0C3NSN4</accession>
<proteinExistence type="predicted"/>
<dbReference type="AlphaFoldDB" id="A0A0C3NSN4"/>
<reference evidence="1 2" key="1">
    <citation type="submission" date="2014-04" db="EMBL/GenBank/DDBJ databases">
        <authorList>
            <consortium name="DOE Joint Genome Institute"/>
            <person name="Kuo A."/>
            <person name="Kohler A."/>
            <person name="Costa M.D."/>
            <person name="Nagy L.G."/>
            <person name="Floudas D."/>
            <person name="Copeland A."/>
            <person name="Barry K.W."/>
            <person name="Cichocki N."/>
            <person name="Veneault-Fourrey C."/>
            <person name="LaButti K."/>
            <person name="Lindquist E.A."/>
            <person name="Lipzen A."/>
            <person name="Lundell T."/>
            <person name="Morin E."/>
            <person name="Murat C."/>
            <person name="Sun H."/>
            <person name="Tunlid A."/>
            <person name="Henrissat B."/>
            <person name="Grigoriev I.V."/>
            <person name="Hibbett D.S."/>
            <person name="Martin F."/>
            <person name="Nordberg H.P."/>
            <person name="Cantor M.N."/>
            <person name="Hua S.X."/>
        </authorList>
    </citation>
    <scope>NUCLEOTIDE SEQUENCE [LARGE SCALE GENOMIC DNA]</scope>
    <source>
        <strain evidence="1 2">Marx 270</strain>
    </source>
</reference>
<dbReference type="EMBL" id="KN832017">
    <property type="protein sequence ID" value="KIN98278.1"/>
    <property type="molecule type" value="Genomic_DNA"/>
</dbReference>
<protein>
    <submittedName>
        <fullName evidence="1">Uncharacterized protein</fullName>
    </submittedName>
</protein>